<dbReference type="AlphaFoldDB" id="A0A2I0JXT0"/>
<dbReference type="Proteomes" id="UP000233551">
    <property type="component" value="Unassembled WGS sequence"/>
</dbReference>
<evidence type="ECO:0000313" key="2">
    <source>
        <dbReference type="EMBL" id="PKI61062.1"/>
    </source>
</evidence>
<comment type="caution">
    <text evidence="2">The sequence shown here is derived from an EMBL/GenBank/DDBJ whole genome shotgun (WGS) entry which is preliminary data.</text>
</comment>
<protein>
    <submittedName>
        <fullName evidence="2">Uncharacterized protein</fullName>
    </submittedName>
</protein>
<proteinExistence type="predicted"/>
<sequence>GDSRADEPIRWAAGWELRSGESEIWRPNFDGEGSRSSPRGDRRARGCSDAEGSDFLRTRGGRTKPDLKRLWRPNFCQFEFRTGGRGSLSEQLPDHINPSSI</sequence>
<feature type="compositionally biased region" description="Basic and acidic residues" evidence="1">
    <location>
        <begin position="38"/>
        <end position="48"/>
    </location>
</feature>
<accession>A0A2I0JXT0</accession>
<organism evidence="2 3">
    <name type="scientific">Punica granatum</name>
    <name type="common">Pomegranate</name>
    <dbReference type="NCBI Taxonomy" id="22663"/>
    <lineage>
        <taxon>Eukaryota</taxon>
        <taxon>Viridiplantae</taxon>
        <taxon>Streptophyta</taxon>
        <taxon>Embryophyta</taxon>
        <taxon>Tracheophyta</taxon>
        <taxon>Spermatophyta</taxon>
        <taxon>Magnoliopsida</taxon>
        <taxon>eudicotyledons</taxon>
        <taxon>Gunneridae</taxon>
        <taxon>Pentapetalae</taxon>
        <taxon>rosids</taxon>
        <taxon>malvids</taxon>
        <taxon>Myrtales</taxon>
        <taxon>Lythraceae</taxon>
        <taxon>Punica</taxon>
    </lineage>
</organism>
<dbReference type="EMBL" id="PGOL01001078">
    <property type="protein sequence ID" value="PKI61062.1"/>
    <property type="molecule type" value="Genomic_DNA"/>
</dbReference>
<keyword evidence="3" id="KW-1185">Reference proteome</keyword>
<reference evidence="2 3" key="1">
    <citation type="submission" date="2017-11" db="EMBL/GenBank/DDBJ databases">
        <title>De-novo sequencing of pomegranate (Punica granatum L.) genome.</title>
        <authorList>
            <person name="Akparov Z."/>
            <person name="Amiraslanov A."/>
            <person name="Hajiyeva S."/>
            <person name="Abbasov M."/>
            <person name="Kaur K."/>
            <person name="Hamwieh A."/>
            <person name="Solovyev V."/>
            <person name="Salamov A."/>
            <person name="Braich B."/>
            <person name="Kosarev P."/>
            <person name="Mahmoud A."/>
            <person name="Hajiyev E."/>
            <person name="Babayeva S."/>
            <person name="Izzatullayeva V."/>
            <person name="Mammadov A."/>
            <person name="Mammadov A."/>
            <person name="Sharifova S."/>
            <person name="Ojaghi J."/>
            <person name="Eynullazada K."/>
            <person name="Bayramov B."/>
            <person name="Abdulazimova A."/>
            <person name="Shahmuradov I."/>
        </authorList>
    </citation>
    <scope>NUCLEOTIDE SEQUENCE [LARGE SCALE GENOMIC DNA]</scope>
    <source>
        <strain evidence="3">cv. AG2017</strain>
        <tissue evidence="2">Leaf</tissue>
    </source>
</reference>
<evidence type="ECO:0000313" key="3">
    <source>
        <dbReference type="Proteomes" id="UP000233551"/>
    </source>
</evidence>
<name>A0A2I0JXT0_PUNGR</name>
<feature type="region of interest" description="Disordered" evidence="1">
    <location>
        <begin position="82"/>
        <end position="101"/>
    </location>
</feature>
<evidence type="ECO:0000256" key="1">
    <source>
        <dbReference type="SAM" id="MobiDB-lite"/>
    </source>
</evidence>
<feature type="non-terminal residue" evidence="2">
    <location>
        <position position="1"/>
    </location>
</feature>
<feature type="region of interest" description="Disordered" evidence="1">
    <location>
        <begin position="24"/>
        <end position="63"/>
    </location>
</feature>
<gene>
    <name evidence="2" type="ORF">CRG98_018507</name>
</gene>